<protein>
    <submittedName>
        <fullName evidence="2">Uncharacterized protein</fullName>
    </submittedName>
</protein>
<evidence type="ECO:0000313" key="2">
    <source>
        <dbReference type="EMBL" id="KAH9844403.1"/>
    </source>
</evidence>
<feature type="signal peptide" evidence="1">
    <location>
        <begin position="1"/>
        <end position="18"/>
    </location>
</feature>
<organism evidence="2 3">
    <name type="scientific">Teratosphaeria destructans</name>
    <dbReference type="NCBI Taxonomy" id="418781"/>
    <lineage>
        <taxon>Eukaryota</taxon>
        <taxon>Fungi</taxon>
        <taxon>Dikarya</taxon>
        <taxon>Ascomycota</taxon>
        <taxon>Pezizomycotina</taxon>
        <taxon>Dothideomycetes</taxon>
        <taxon>Dothideomycetidae</taxon>
        <taxon>Mycosphaerellales</taxon>
        <taxon>Teratosphaeriaceae</taxon>
        <taxon>Teratosphaeria</taxon>
    </lineage>
</organism>
<evidence type="ECO:0000313" key="3">
    <source>
        <dbReference type="Proteomes" id="UP001138500"/>
    </source>
</evidence>
<dbReference type="AlphaFoldDB" id="A0A9W7SZP2"/>
<feature type="chain" id="PRO_5040754030" evidence="1">
    <location>
        <begin position="19"/>
        <end position="167"/>
    </location>
</feature>
<evidence type="ECO:0000256" key="1">
    <source>
        <dbReference type="SAM" id="SignalP"/>
    </source>
</evidence>
<sequence>MHTFSTLSLIWLASGAAACYFYDFCRCYDTRVNLNNEEITRKACDAMGGVMAWGDPEFGQRVSVNVVVLRGRADGVLVQCRKPNLSGHTDEPGTIGFYNWVKRKALTIPASHFLFDCNSDFPIGQWRRQCKYHAGTNGTDVGGVESHVYVDHCVETYFEGENGKSYP</sequence>
<keyword evidence="3" id="KW-1185">Reference proteome</keyword>
<dbReference type="EMBL" id="RIBY02000335">
    <property type="protein sequence ID" value="KAH9844403.1"/>
    <property type="molecule type" value="Genomic_DNA"/>
</dbReference>
<reference evidence="2 3" key="2">
    <citation type="journal article" date="2021" name="Curr. Genet.">
        <title>Genetic response to nitrogen starvation in the aggressive Eucalyptus foliar pathogen Teratosphaeria destructans.</title>
        <authorList>
            <person name="Havenga M."/>
            <person name="Wingfield B.D."/>
            <person name="Wingfield M.J."/>
            <person name="Dreyer L.L."/>
            <person name="Roets F."/>
            <person name="Aylward J."/>
        </authorList>
    </citation>
    <scope>NUCLEOTIDE SEQUENCE [LARGE SCALE GENOMIC DNA]</scope>
    <source>
        <strain evidence="2">CMW44962</strain>
    </source>
</reference>
<reference evidence="2 3" key="1">
    <citation type="journal article" date="2018" name="IMA Fungus">
        <title>IMA Genome-F 10: Nine draft genome sequences of Claviceps purpurea s.lat., including C. arundinis, C. humidiphila, and C. cf. spartinae, pseudomolecules for the pitch canker pathogen Fusarium circinatum, draft genome of Davidsoniella eucalypti, Grosmannia galeiformis, Quambalaria eucalypti, and Teratosphaeria destructans.</title>
        <authorList>
            <person name="Wingfield B.D."/>
            <person name="Liu M."/>
            <person name="Nguyen H.D."/>
            <person name="Lane F.A."/>
            <person name="Morgan S.W."/>
            <person name="De Vos L."/>
            <person name="Wilken P.M."/>
            <person name="Duong T.A."/>
            <person name="Aylward J."/>
            <person name="Coetzee M.P."/>
            <person name="Dadej K."/>
            <person name="De Beer Z.W."/>
            <person name="Findlay W."/>
            <person name="Havenga M."/>
            <person name="Kolarik M."/>
            <person name="Menzies J.G."/>
            <person name="Naidoo K."/>
            <person name="Pochopski O."/>
            <person name="Shoukouhi P."/>
            <person name="Santana Q.C."/>
            <person name="Seifert K.A."/>
            <person name="Soal N."/>
            <person name="Steenkamp E.T."/>
            <person name="Tatham C.T."/>
            <person name="van der Nest M.A."/>
            <person name="Wingfield M.J."/>
        </authorList>
    </citation>
    <scope>NUCLEOTIDE SEQUENCE [LARGE SCALE GENOMIC DNA]</scope>
    <source>
        <strain evidence="2">CMW44962</strain>
    </source>
</reference>
<gene>
    <name evidence="2" type="ORF">Tdes44962_MAKER01436</name>
</gene>
<dbReference type="OrthoDB" id="10377382at2759"/>
<name>A0A9W7SZP2_9PEZI</name>
<comment type="caution">
    <text evidence="2">The sequence shown here is derived from an EMBL/GenBank/DDBJ whole genome shotgun (WGS) entry which is preliminary data.</text>
</comment>
<keyword evidence="1" id="KW-0732">Signal</keyword>
<proteinExistence type="predicted"/>
<dbReference type="Proteomes" id="UP001138500">
    <property type="component" value="Unassembled WGS sequence"/>
</dbReference>
<accession>A0A9W7SZP2</accession>